<accession>A0A9D3PHE9</accession>
<keyword evidence="4" id="KW-0325">Glycoprotein</keyword>
<gene>
    <name evidence="5" type="ORF">MATL_G00200140</name>
</gene>
<dbReference type="PANTHER" id="PTHR24369">
    <property type="entry name" value="ANTIGEN BSP, PUTATIVE-RELATED"/>
    <property type="match status" value="1"/>
</dbReference>
<dbReference type="EMBL" id="JAFDVH010000018">
    <property type="protein sequence ID" value="KAG7460567.1"/>
    <property type="molecule type" value="Genomic_DNA"/>
</dbReference>
<dbReference type="InterPro" id="IPR001611">
    <property type="entry name" value="Leu-rich_rpt"/>
</dbReference>
<evidence type="ECO:0000256" key="4">
    <source>
        <dbReference type="ARBA" id="ARBA00023180"/>
    </source>
</evidence>
<proteinExistence type="predicted"/>
<evidence type="ECO:0000256" key="2">
    <source>
        <dbReference type="ARBA" id="ARBA00022729"/>
    </source>
</evidence>
<keyword evidence="1" id="KW-0433">Leucine-rich repeat</keyword>
<dbReference type="InterPro" id="IPR032675">
    <property type="entry name" value="LRR_dom_sf"/>
</dbReference>
<dbReference type="PANTHER" id="PTHR24369:SF157">
    <property type="entry name" value="LRRCT DOMAIN-CONTAINING PROTEIN"/>
    <property type="match status" value="1"/>
</dbReference>
<protein>
    <recommendedName>
        <fullName evidence="7">LRRCT domain-containing protein</fullName>
    </recommendedName>
</protein>
<evidence type="ECO:0000313" key="6">
    <source>
        <dbReference type="Proteomes" id="UP001046870"/>
    </source>
</evidence>
<evidence type="ECO:0008006" key="7">
    <source>
        <dbReference type="Google" id="ProtNLM"/>
    </source>
</evidence>
<comment type="caution">
    <text evidence="5">The sequence shown here is derived from an EMBL/GenBank/DDBJ whole genome shotgun (WGS) entry which is preliminary data.</text>
</comment>
<dbReference type="Proteomes" id="UP001046870">
    <property type="component" value="Chromosome 18"/>
</dbReference>
<keyword evidence="2" id="KW-0732">Signal</keyword>
<dbReference type="SUPFAM" id="SSF52058">
    <property type="entry name" value="L domain-like"/>
    <property type="match status" value="1"/>
</dbReference>
<dbReference type="Pfam" id="PF13855">
    <property type="entry name" value="LRR_8"/>
    <property type="match status" value="2"/>
</dbReference>
<sequence>MLPLRTLCVRAEWSFVEMNISYLLTLIVLGSCCCQGVLSCPHLCTCYYSISHTQVVCSNSSLSLFPEHGLPGNTTSLSIEFTNISSISAHHLKATPLLQELHLSGNQLRQLPADLLSGLPHLHTLDLTSNQLEHLPPGVFHHAPLRVLVLRDNRLLTADAHWLPPNSSLGWLDLAQNRLSSVPTALLQNLPRLEILHLSQNWLEKLPAGALNSLTRLKRLHLDGNKLRSLDPSSFQQTPALKYLFLQENQLEKLPPGLFQGLSQLDVLSVSGNRLRSLAPGLLSKLPSLGSSAGQGVDLSLNPWQCEKEVAYLWEWLRSHQEISVSLEDVQCAAPEALKGRPVVSLTAGEWEGSS</sequence>
<dbReference type="PROSITE" id="PS51257">
    <property type="entry name" value="PROKAR_LIPOPROTEIN"/>
    <property type="match status" value="1"/>
</dbReference>
<evidence type="ECO:0000256" key="3">
    <source>
        <dbReference type="ARBA" id="ARBA00022737"/>
    </source>
</evidence>
<dbReference type="PROSITE" id="PS51450">
    <property type="entry name" value="LRR"/>
    <property type="match status" value="2"/>
</dbReference>
<organism evidence="5 6">
    <name type="scientific">Megalops atlanticus</name>
    <name type="common">Tarpon</name>
    <name type="synonym">Clupea gigantea</name>
    <dbReference type="NCBI Taxonomy" id="7932"/>
    <lineage>
        <taxon>Eukaryota</taxon>
        <taxon>Metazoa</taxon>
        <taxon>Chordata</taxon>
        <taxon>Craniata</taxon>
        <taxon>Vertebrata</taxon>
        <taxon>Euteleostomi</taxon>
        <taxon>Actinopterygii</taxon>
        <taxon>Neopterygii</taxon>
        <taxon>Teleostei</taxon>
        <taxon>Elopiformes</taxon>
        <taxon>Megalopidae</taxon>
        <taxon>Megalops</taxon>
    </lineage>
</organism>
<evidence type="ECO:0000313" key="5">
    <source>
        <dbReference type="EMBL" id="KAG7460567.1"/>
    </source>
</evidence>
<keyword evidence="6" id="KW-1185">Reference proteome</keyword>
<dbReference type="AlphaFoldDB" id="A0A9D3PHE9"/>
<name>A0A9D3PHE9_MEGAT</name>
<dbReference type="InterPro" id="IPR050541">
    <property type="entry name" value="LRR_TM_domain-containing"/>
</dbReference>
<dbReference type="SMART" id="SM00369">
    <property type="entry name" value="LRR_TYP"/>
    <property type="match status" value="7"/>
</dbReference>
<dbReference type="InterPro" id="IPR003591">
    <property type="entry name" value="Leu-rich_rpt_typical-subtyp"/>
</dbReference>
<keyword evidence="3" id="KW-0677">Repeat</keyword>
<evidence type="ECO:0000256" key="1">
    <source>
        <dbReference type="ARBA" id="ARBA00022614"/>
    </source>
</evidence>
<dbReference type="Gene3D" id="3.80.10.10">
    <property type="entry name" value="Ribonuclease Inhibitor"/>
    <property type="match status" value="3"/>
</dbReference>
<reference evidence="5" key="1">
    <citation type="submission" date="2021-01" db="EMBL/GenBank/DDBJ databases">
        <authorList>
            <person name="Zahm M."/>
            <person name="Roques C."/>
            <person name="Cabau C."/>
            <person name="Klopp C."/>
            <person name="Donnadieu C."/>
            <person name="Jouanno E."/>
            <person name="Lampietro C."/>
            <person name="Louis A."/>
            <person name="Herpin A."/>
            <person name="Echchiki A."/>
            <person name="Berthelot C."/>
            <person name="Parey E."/>
            <person name="Roest-Crollius H."/>
            <person name="Braasch I."/>
            <person name="Postlethwait J."/>
            <person name="Bobe J."/>
            <person name="Montfort J."/>
            <person name="Bouchez O."/>
            <person name="Begum T."/>
            <person name="Mejri S."/>
            <person name="Adams A."/>
            <person name="Chen W.-J."/>
            <person name="Guiguen Y."/>
        </authorList>
    </citation>
    <scope>NUCLEOTIDE SEQUENCE</scope>
    <source>
        <strain evidence="5">YG-15Mar2019-1</strain>
        <tissue evidence="5">Brain</tissue>
    </source>
</reference>
<dbReference type="GO" id="GO:0005886">
    <property type="term" value="C:plasma membrane"/>
    <property type="evidence" value="ECO:0007669"/>
    <property type="project" value="TreeGrafter"/>
</dbReference>
<dbReference type="OrthoDB" id="1055097at2759"/>
<dbReference type="SMART" id="SM00364">
    <property type="entry name" value="LRR_BAC"/>
    <property type="match status" value="7"/>
</dbReference>
<dbReference type="FunFam" id="3.80.10.10:FF:000770">
    <property type="entry name" value="Uncharacterized protein"/>
    <property type="match status" value="1"/>
</dbReference>